<feature type="transmembrane region" description="Helical" evidence="2">
    <location>
        <begin position="346"/>
        <end position="375"/>
    </location>
</feature>
<keyword evidence="2" id="KW-0472">Membrane</keyword>
<keyword evidence="2" id="KW-1133">Transmembrane helix</keyword>
<proteinExistence type="predicted"/>
<feature type="transmembrane region" description="Helical" evidence="2">
    <location>
        <begin position="421"/>
        <end position="443"/>
    </location>
</feature>
<dbReference type="AlphaFoldDB" id="A0A1Y4QLR4"/>
<dbReference type="RefSeq" id="WP_087254841.1">
    <property type="nucleotide sequence ID" value="NZ_JAGZOQ010000008.1"/>
</dbReference>
<evidence type="ECO:0000313" key="3">
    <source>
        <dbReference type="EMBL" id="OUQ06228.1"/>
    </source>
</evidence>
<name>A0A1Y4QLR4_9FIRM</name>
<evidence type="ECO:0000256" key="2">
    <source>
        <dbReference type="SAM" id="Phobius"/>
    </source>
</evidence>
<reference evidence="4" key="1">
    <citation type="submission" date="2017-04" db="EMBL/GenBank/DDBJ databases">
        <title>Function of individual gut microbiota members based on whole genome sequencing of pure cultures obtained from chicken caecum.</title>
        <authorList>
            <person name="Medvecky M."/>
            <person name="Cejkova D."/>
            <person name="Polansky O."/>
            <person name="Karasova D."/>
            <person name="Kubasova T."/>
            <person name="Cizek A."/>
            <person name="Rychlik I."/>
        </authorList>
    </citation>
    <scope>NUCLEOTIDE SEQUENCE [LARGE SCALE GENOMIC DNA]</scope>
    <source>
        <strain evidence="4">An149</strain>
    </source>
</reference>
<evidence type="ECO:0000313" key="4">
    <source>
        <dbReference type="Proteomes" id="UP000196258"/>
    </source>
</evidence>
<dbReference type="Proteomes" id="UP000196258">
    <property type="component" value="Unassembled WGS sequence"/>
</dbReference>
<sequence length="453" mass="52530">MAIIKTHFFNISFEQKDLIKMLIKMTEYQEEMFPQDSKKIAHNVKGVSVMDDVNPYNEPLDNIYHIFNRLSLDTRVKDNEFEEINLFEVNKLIDEINEKIDNIINVREDIIKEKHENDEAIVLLKNLKDSKISVDDVQNTKYITCRFGKIPLAEFNKIQYYRDYEFIFVELNRSKQYVWIVYAGLTNNISEIDNAFSSMSFEQINIPEFAHGKVCEAIDELNEESTAMEQYIKKMDTKIEEVKNEYSEKLLEVFTRLYNLKRLYDKCRYVVDFSQKAAIYAFSSFDIKEIESKFSDIDSVRVIELPVNIYENKNIVAPVLIKNNSLFQPFENILSTTIGDTFDPTVLVAIISMLIGAVCIGDIGVGILIILLGLLFTIKKPNNFGNILKRVGTAIFIGGLFYGTVFYRIELYEPLLTLPLHIVHTFMFGVCLWVVLIVVLIIVKKILRKSVDI</sequence>
<keyword evidence="2" id="KW-0812">Transmembrane</keyword>
<organism evidence="3 4">
    <name type="scientific">Thomasclavelia spiroformis</name>
    <dbReference type="NCBI Taxonomy" id="29348"/>
    <lineage>
        <taxon>Bacteria</taxon>
        <taxon>Bacillati</taxon>
        <taxon>Bacillota</taxon>
        <taxon>Erysipelotrichia</taxon>
        <taxon>Erysipelotrichales</taxon>
        <taxon>Coprobacillaceae</taxon>
        <taxon>Thomasclavelia</taxon>
    </lineage>
</organism>
<evidence type="ECO:0000256" key="1">
    <source>
        <dbReference type="SAM" id="Coils"/>
    </source>
</evidence>
<keyword evidence="1" id="KW-0175">Coiled coil</keyword>
<protein>
    <recommendedName>
        <fullName evidence="5">V-type ATP synthase subunit I</fullName>
    </recommendedName>
</protein>
<evidence type="ECO:0008006" key="5">
    <source>
        <dbReference type="Google" id="ProtNLM"/>
    </source>
</evidence>
<feature type="transmembrane region" description="Helical" evidence="2">
    <location>
        <begin position="387"/>
        <end position="409"/>
    </location>
</feature>
<accession>A0A1Y4QLR4</accession>
<feature type="coiled-coil region" evidence="1">
    <location>
        <begin position="218"/>
        <end position="252"/>
    </location>
</feature>
<dbReference type="EMBL" id="NFLB01000002">
    <property type="protein sequence ID" value="OUQ06228.1"/>
    <property type="molecule type" value="Genomic_DNA"/>
</dbReference>
<comment type="caution">
    <text evidence="3">The sequence shown here is derived from an EMBL/GenBank/DDBJ whole genome shotgun (WGS) entry which is preliminary data.</text>
</comment>
<gene>
    <name evidence="3" type="ORF">B5E91_02860</name>
</gene>